<evidence type="ECO:0000256" key="1">
    <source>
        <dbReference type="SAM" id="SignalP"/>
    </source>
</evidence>
<dbReference type="CDD" id="cd16018">
    <property type="entry name" value="Enpp"/>
    <property type="match status" value="1"/>
</dbReference>
<name>A0A8B8CP00_CRAVI</name>
<proteinExistence type="predicted"/>
<dbReference type="PANTHER" id="PTHR10151">
    <property type="entry name" value="ECTONUCLEOTIDE PYROPHOSPHATASE/PHOSPHODIESTERASE"/>
    <property type="match status" value="1"/>
</dbReference>
<dbReference type="OrthoDB" id="415411at2759"/>
<feature type="chain" id="PRO_5034667150" evidence="1">
    <location>
        <begin position="24"/>
        <end position="434"/>
    </location>
</feature>
<dbReference type="Gene3D" id="3.30.1360.180">
    <property type="match status" value="1"/>
</dbReference>
<accession>A0A8B8CP00</accession>
<dbReference type="PANTHER" id="PTHR10151:SF120">
    <property type="entry name" value="BIS(5'-ADENOSYL)-TRIPHOSPHATASE"/>
    <property type="match status" value="1"/>
</dbReference>
<reference evidence="3" key="1">
    <citation type="submission" date="2025-08" db="UniProtKB">
        <authorList>
            <consortium name="RefSeq"/>
        </authorList>
    </citation>
    <scope>IDENTIFICATION</scope>
    <source>
        <tissue evidence="3">Whole sample</tissue>
    </source>
</reference>
<dbReference type="InterPro" id="IPR002591">
    <property type="entry name" value="Phosphodiest/P_Trfase"/>
</dbReference>
<dbReference type="RefSeq" id="XP_022317510.1">
    <property type="nucleotide sequence ID" value="XM_022461802.1"/>
</dbReference>
<dbReference type="GeneID" id="111120817"/>
<dbReference type="Gene3D" id="3.40.720.10">
    <property type="entry name" value="Alkaline Phosphatase, subunit A"/>
    <property type="match status" value="1"/>
</dbReference>
<dbReference type="GO" id="GO:0016787">
    <property type="term" value="F:hydrolase activity"/>
    <property type="evidence" value="ECO:0007669"/>
    <property type="project" value="UniProtKB-ARBA"/>
</dbReference>
<organism evidence="2 3">
    <name type="scientific">Crassostrea virginica</name>
    <name type="common">Eastern oyster</name>
    <dbReference type="NCBI Taxonomy" id="6565"/>
    <lineage>
        <taxon>Eukaryota</taxon>
        <taxon>Metazoa</taxon>
        <taxon>Spiralia</taxon>
        <taxon>Lophotrochozoa</taxon>
        <taxon>Mollusca</taxon>
        <taxon>Bivalvia</taxon>
        <taxon>Autobranchia</taxon>
        <taxon>Pteriomorphia</taxon>
        <taxon>Ostreida</taxon>
        <taxon>Ostreoidea</taxon>
        <taxon>Ostreidae</taxon>
        <taxon>Crassostrea</taxon>
    </lineage>
</organism>
<dbReference type="AlphaFoldDB" id="A0A8B8CP00"/>
<evidence type="ECO:0000313" key="3">
    <source>
        <dbReference type="RefSeq" id="XP_022317510.1"/>
    </source>
</evidence>
<dbReference type="InterPro" id="IPR017850">
    <property type="entry name" value="Alkaline_phosphatase_core_sf"/>
</dbReference>
<protein>
    <submittedName>
        <fullName evidence="3">Ectonucleotide pyrophosphatase/phosphodiesterase family member 5-like</fullName>
    </submittedName>
</protein>
<dbReference type="Pfam" id="PF01663">
    <property type="entry name" value="Phosphodiest"/>
    <property type="match status" value="1"/>
</dbReference>
<sequence>MAAGNQLSPLLLYLLGLLSVVSPAKYASQVLLVSMDGFRWDYINRTQTPNFDRMARQGTHAPYMNNTFITKTFPNHYTLVTGLYEESHGIIGNHMYDPVLNATFSRGNNDPVWWNGGEPLWVTARKNNRTSATFYWPGSEVKIRGYRPNIWLPYNESVPFRPRVDRVMDWLANDSIDFVTLYFHEPDKTGHHFGPDSPQIIEMVKEMDGILGYILNSMEKYSLRDKVNLVVLSDHGMTSIDLQNRLIDISEIVDMEQDVLFTLDAGPIMHINPRKDPRDVIQKMRNASVPHLTLYLKEEIPIEWHYGNNRRVLPIFATADEGWSIVTNASVARQLTDQGDHGYDNALLSMKPIFYAMGPNIRRNYQVPVFRNVDIYPLICELLQIRPAANNGSLLRVQSFVVSSDSINSSTELTTLSAWVLFLFSILVCGVSRT</sequence>
<feature type="signal peptide" evidence="1">
    <location>
        <begin position="1"/>
        <end position="23"/>
    </location>
</feature>
<dbReference type="KEGG" id="cvn:111120817"/>
<keyword evidence="2" id="KW-1185">Reference proteome</keyword>
<dbReference type="SUPFAM" id="SSF53649">
    <property type="entry name" value="Alkaline phosphatase-like"/>
    <property type="match status" value="1"/>
</dbReference>
<evidence type="ECO:0000313" key="2">
    <source>
        <dbReference type="Proteomes" id="UP000694844"/>
    </source>
</evidence>
<gene>
    <name evidence="3" type="primary">LOC111120817</name>
</gene>
<keyword evidence="1" id="KW-0732">Signal</keyword>
<dbReference type="Proteomes" id="UP000694844">
    <property type="component" value="Chromosome 2"/>
</dbReference>